<dbReference type="InterPro" id="IPR026004">
    <property type="entry name" value="Septum_form"/>
</dbReference>
<protein>
    <recommendedName>
        <fullName evidence="2">Septum formation-related domain-containing protein</fullName>
    </recommendedName>
</protein>
<feature type="compositionally biased region" description="Polar residues" evidence="1">
    <location>
        <begin position="22"/>
        <end position="31"/>
    </location>
</feature>
<feature type="region of interest" description="Disordered" evidence="1">
    <location>
        <begin position="1"/>
        <end position="32"/>
    </location>
</feature>
<evidence type="ECO:0000259" key="2">
    <source>
        <dbReference type="Pfam" id="PF13845"/>
    </source>
</evidence>
<organism evidence="3 4">
    <name type="scientific">Cellulosimicrobium composti</name>
    <dbReference type="NCBI Taxonomy" id="2672572"/>
    <lineage>
        <taxon>Bacteria</taxon>
        <taxon>Bacillati</taxon>
        <taxon>Actinomycetota</taxon>
        <taxon>Actinomycetes</taxon>
        <taxon>Micrococcales</taxon>
        <taxon>Promicromonosporaceae</taxon>
        <taxon>Cellulosimicrobium</taxon>
    </lineage>
</organism>
<reference evidence="3 4" key="1">
    <citation type="submission" date="2019-11" db="EMBL/GenBank/DDBJ databases">
        <title>Cellulosimicrobium composti sp. nov. isolated from a compost.</title>
        <authorList>
            <person name="Yang Y."/>
        </authorList>
    </citation>
    <scope>NUCLEOTIDE SEQUENCE [LARGE SCALE GENOMIC DNA]</scope>
    <source>
        <strain evidence="3 4">BIT-GX5</strain>
    </source>
</reference>
<name>A0A6N7ZDU4_9MICO</name>
<evidence type="ECO:0000256" key="1">
    <source>
        <dbReference type="SAM" id="MobiDB-lite"/>
    </source>
</evidence>
<evidence type="ECO:0000313" key="3">
    <source>
        <dbReference type="EMBL" id="MTG87509.1"/>
    </source>
</evidence>
<proteinExistence type="predicted"/>
<accession>A0A6N7ZDU4</accession>
<gene>
    <name evidence="3" type="ORF">GJV82_00840</name>
</gene>
<dbReference type="AlphaFoldDB" id="A0A6N7ZDU4"/>
<dbReference type="Pfam" id="PF13845">
    <property type="entry name" value="Septum_form"/>
    <property type="match status" value="1"/>
</dbReference>
<sequence length="201" mass="21129">MSPGGASLREPVPAIPARTTFPKDTQVTPTRSTRRPLVLVVSAVALALTTSGCGAVLDEISGPAEAQRDEPGGEVTAASDADVFSIQVGDCIVTAKLTDGENVESVPVVPCSEPHDAEVYAETELPEGDFPGDEALAASADEFCLGEFESFVGVSYDESAYYYWPFTPLEEGWNTMDDRVIQCVIDTDGTDVTGTLEGSAS</sequence>
<evidence type="ECO:0000313" key="4">
    <source>
        <dbReference type="Proteomes" id="UP000440668"/>
    </source>
</evidence>
<comment type="caution">
    <text evidence="3">The sequence shown here is derived from an EMBL/GenBank/DDBJ whole genome shotgun (WGS) entry which is preliminary data.</text>
</comment>
<dbReference type="Proteomes" id="UP000440668">
    <property type="component" value="Unassembled WGS sequence"/>
</dbReference>
<feature type="domain" description="Septum formation-related" evidence="2">
    <location>
        <begin position="89"/>
        <end position="190"/>
    </location>
</feature>
<dbReference type="EMBL" id="WMKA01000001">
    <property type="protein sequence ID" value="MTG87509.1"/>
    <property type="molecule type" value="Genomic_DNA"/>
</dbReference>